<comment type="caution">
    <text evidence="1">The sequence shown here is derived from an EMBL/GenBank/DDBJ whole genome shotgun (WGS) entry which is preliminary data.</text>
</comment>
<keyword evidence="2" id="KW-1185">Reference proteome</keyword>
<sequence>MTTNCTNNRLSVLSSVLSVVSCYALRPKSLSMPYSCRAYLSTAAQPCKVGRDEYDRMDIENGNTTLKQKNPAVEILLSIRRTRPFRADRLPLYLCTIRNGIRNFACAFAYNAFGLASSVCLTVGRLLLSMSSTIVPVSSV</sequence>
<gene>
    <name evidence="1" type="ORF">HMPREF9138_00954</name>
</gene>
<dbReference type="EMBL" id="AFXP01000006">
    <property type="protein sequence ID" value="EHG16560.1"/>
    <property type="molecule type" value="Genomic_DNA"/>
</dbReference>
<evidence type="ECO:0000313" key="2">
    <source>
        <dbReference type="Proteomes" id="UP000004597"/>
    </source>
</evidence>
<accession>G6AFS7</accession>
<name>G6AFS7_9BACT</name>
<proteinExistence type="predicted"/>
<dbReference type="Proteomes" id="UP000004597">
    <property type="component" value="Unassembled WGS sequence"/>
</dbReference>
<organism evidence="1 2">
    <name type="scientific">Prevotella histicola F0411</name>
    <dbReference type="NCBI Taxonomy" id="857291"/>
    <lineage>
        <taxon>Bacteria</taxon>
        <taxon>Pseudomonadati</taxon>
        <taxon>Bacteroidota</taxon>
        <taxon>Bacteroidia</taxon>
        <taxon>Bacteroidales</taxon>
        <taxon>Prevotellaceae</taxon>
        <taxon>Prevotella</taxon>
    </lineage>
</organism>
<dbReference type="AlphaFoldDB" id="G6AFS7"/>
<dbReference type="HOGENOM" id="CLU_1833388_0_0_10"/>
<protein>
    <submittedName>
        <fullName evidence="1">Uncharacterized protein</fullName>
    </submittedName>
</protein>
<evidence type="ECO:0000313" key="1">
    <source>
        <dbReference type="EMBL" id="EHG16560.1"/>
    </source>
</evidence>
<reference evidence="1 2" key="1">
    <citation type="submission" date="2011-10" db="EMBL/GenBank/DDBJ databases">
        <title>The Genome Sequence of Prevotella histicola F0411.</title>
        <authorList>
            <consortium name="The Broad Institute Genome Sequencing Platform"/>
            <person name="Earl A."/>
            <person name="Ward D."/>
            <person name="Feldgarden M."/>
            <person name="Gevers D."/>
            <person name="Izard J."/>
            <person name="Ganesan A."/>
            <person name="Blanton J.M."/>
            <person name="Baranova O.V."/>
            <person name="Tanner A.C."/>
            <person name="Mathney J.M.J."/>
            <person name="Dewhirst F.E."/>
            <person name="Young S.K."/>
            <person name="Zeng Q."/>
            <person name="Gargeya S."/>
            <person name="Fitzgerald M."/>
            <person name="Haas B."/>
            <person name="Abouelleil A."/>
            <person name="Alvarado L."/>
            <person name="Arachchi H.M."/>
            <person name="Berlin A."/>
            <person name="Brown A."/>
            <person name="Chapman S.B."/>
            <person name="Chen Z."/>
            <person name="Dunbar C."/>
            <person name="Freedman E."/>
            <person name="Gearin G."/>
            <person name="Gellesch M."/>
            <person name="Goldberg J."/>
            <person name="Griggs A."/>
            <person name="Gujja S."/>
            <person name="Heiman D."/>
            <person name="Howarth C."/>
            <person name="Larson L."/>
            <person name="Lui A."/>
            <person name="MacDonald P.J.P."/>
            <person name="Montmayeur A."/>
            <person name="Murphy C."/>
            <person name="Neiman D."/>
            <person name="Pearson M."/>
            <person name="Priest M."/>
            <person name="Roberts A."/>
            <person name="Saif S."/>
            <person name="Shea T."/>
            <person name="Shenoy N."/>
            <person name="Sisk P."/>
            <person name="Stolte C."/>
            <person name="Sykes S."/>
            <person name="Wortman J."/>
            <person name="Nusbaum C."/>
            <person name="Birren B."/>
        </authorList>
    </citation>
    <scope>NUCLEOTIDE SEQUENCE [LARGE SCALE GENOMIC DNA]</scope>
    <source>
        <strain evidence="1 2">F0411</strain>
    </source>
</reference>